<feature type="compositionally biased region" description="Low complexity" evidence="1">
    <location>
        <begin position="745"/>
        <end position="760"/>
    </location>
</feature>
<sequence length="845" mass="88113">MGSPWVDVARDSMTLLPVDMRTDTMPKALRSNLLATVTLATTVSVSGCIFPFTRGGQASIDDKVAELAAEGPAEKAEPQLADLPALNAPGAQNQPTEIAQAPQGKKQLPPFARFLNNMLGGGSSQPQPTASPNTTAAPTVAAQPQPAPATPPATAEITPAATLMADQSKPSSTPKTIPAPPKELPPVVRVEDLSAAERQAKPTANQGHVQVVTQPKLPIVIVPKSNPAAETTDVVSKFAAKATKIVEGTQSEEERQPPQPKSAPQIAVQPTPEGSTLDAMARSPWNESSLLKKAKANSSSETTTLIHALDRALESVGKEEANPAVTTSPKAPQVAATTSPTPEPVAPSTPPEAKTAAPQTVALPEPRFASRFTPPAQTPSGTKNLANPLRSGSGKTDWSGRSSGGTSQQPKTIVNNKFSEPTTEPSRSSQWSATLEPEPQTETTRKGAQVVAALPPAPAKPATTVNPYAAEGSTERKEAALETTPPTPRTPQMITNQMAAPSKKSVAPKKEDLPKIITTNTIHFESSVVNKLQAAHQLTNWDFEPPAPEEQLPQIVEGKEEPKVEAPTPHPAPIPTMRPRTTINTFIERAPQPSIPAQPAEPKTIEPNPAAPQPEEPKPTPQPIKPQPQASVPNVPEASPEQAPAEQNPVTPTPVEAPAVEPAAANANPAAPPVVEPQPAPSQPTSRFTNPAGPAFRPQVVRPPAVQQQPTSDELLLEPTNPAVNSVPEVAPQPVAEKGIAKPLATPVPAAQAEPAAPQAFRPMAVTPPSQTSQRPVSPSTPPRGVLIRPAEPAPLGTSSSSGPAWRPTPVPVNKAPAKLAPVIRAAEGVQNAAPGQSAKTYIID</sequence>
<accession>A0A2S8FQT1</accession>
<feature type="compositionally biased region" description="Low complexity" evidence="1">
    <location>
        <begin position="152"/>
        <end position="162"/>
    </location>
</feature>
<proteinExistence type="predicted"/>
<feature type="compositionally biased region" description="Polar residues" evidence="1">
    <location>
        <begin position="393"/>
        <end position="433"/>
    </location>
</feature>
<evidence type="ECO:0000256" key="1">
    <source>
        <dbReference type="SAM" id="MobiDB-lite"/>
    </source>
</evidence>
<feature type="compositionally biased region" description="Low complexity" evidence="1">
    <location>
        <begin position="694"/>
        <end position="710"/>
    </location>
</feature>
<dbReference type="OrthoDB" id="288281at2"/>
<feature type="compositionally biased region" description="Low complexity" evidence="1">
    <location>
        <begin position="125"/>
        <end position="144"/>
    </location>
</feature>
<feature type="region of interest" description="Disordered" evidence="1">
    <location>
        <begin position="245"/>
        <end position="303"/>
    </location>
</feature>
<dbReference type="RefSeq" id="WP_105329933.1">
    <property type="nucleotide sequence ID" value="NZ_PUHY01000010.1"/>
</dbReference>
<feature type="compositionally biased region" description="Low complexity" evidence="1">
    <location>
        <begin position="288"/>
        <end position="300"/>
    </location>
</feature>
<protein>
    <submittedName>
        <fullName evidence="2">Uncharacterized protein</fullName>
    </submittedName>
</protein>
<feature type="compositionally biased region" description="Low complexity" evidence="1">
    <location>
        <begin position="648"/>
        <end position="669"/>
    </location>
</feature>
<feature type="compositionally biased region" description="Pro residues" evidence="1">
    <location>
        <begin position="341"/>
        <end position="350"/>
    </location>
</feature>
<feature type="region of interest" description="Disordered" evidence="1">
    <location>
        <begin position="541"/>
        <end position="814"/>
    </location>
</feature>
<reference evidence="2 3" key="1">
    <citation type="submission" date="2018-02" db="EMBL/GenBank/DDBJ databases">
        <title>Comparative genomes isolates from brazilian mangrove.</title>
        <authorList>
            <person name="Araujo J.E."/>
            <person name="Taketani R.G."/>
            <person name="Silva M.C.P."/>
            <person name="Loureco M.V."/>
            <person name="Andreote F.D."/>
        </authorList>
    </citation>
    <scope>NUCLEOTIDE SEQUENCE [LARGE SCALE GENOMIC DNA]</scope>
    <source>
        <strain evidence="2 3">Hex-1 MGV</strain>
    </source>
</reference>
<dbReference type="AlphaFoldDB" id="A0A2S8FQT1"/>
<dbReference type="EMBL" id="PUHY01000010">
    <property type="protein sequence ID" value="PQO34204.1"/>
    <property type="molecule type" value="Genomic_DNA"/>
</dbReference>
<gene>
    <name evidence="2" type="ORF">C5Y83_11745</name>
</gene>
<feature type="region of interest" description="Disordered" evidence="1">
    <location>
        <begin position="317"/>
        <end position="512"/>
    </location>
</feature>
<name>A0A2S8FQT1_9BACT</name>
<evidence type="ECO:0000313" key="3">
    <source>
        <dbReference type="Proteomes" id="UP000238322"/>
    </source>
</evidence>
<dbReference type="Proteomes" id="UP000238322">
    <property type="component" value="Unassembled WGS sequence"/>
</dbReference>
<feature type="compositionally biased region" description="Polar residues" evidence="1">
    <location>
        <begin position="768"/>
        <end position="778"/>
    </location>
</feature>
<feature type="compositionally biased region" description="Pro residues" evidence="1">
    <location>
        <begin position="609"/>
        <end position="626"/>
    </location>
</feature>
<evidence type="ECO:0000313" key="2">
    <source>
        <dbReference type="EMBL" id="PQO34204.1"/>
    </source>
</evidence>
<feature type="compositionally biased region" description="Pro residues" evidence="1">
    <location>
        <begin position="670"/>
        <end position="682"/>
    </location>
</feature>
<organism evidence="2 3">
    <name type="scientific">Blastopirellula marina</name>
    <dbReference type="NCBI Taxonomy" id="124"/>
    <lineage>
        <taxon>Bacteria</taxon>
        <taxon>Pseudomonadati</taxon>
        <taxon>Planctomycetota</taxon>
        <taxon>Planctomycetia</taxon>
        <taxon>Pirellulales</taxon>
        <taxon>Pirellulaceae</taxon>
        <taxon>Blastopirellula</taxon>
    </lineage>
</organism>
<feature type="region of interest" description="Disordered" evidence="1">
    <location>
        <begin position="113"/>
        <end position="185"/>
    </location>
</feature>
<comment type="caution">
    <text evidence="2">The sequence shown here is derived from an EMBL/GenBank/DDBJ whole genome shotgun (WGS) entry which is preliminary data.</text>
</comment>